<organism evidence="2 3">
    <name type="scientific">Eufriesea mexicana</name>
    <dbReference type="NCBI Taxonomy" id="516756"/>
    <lineage>
        <taxon>Eukaryota</taxon>
        <taxon>Metazoa</taxon>
        <taxon>Ecdysozoa</taxon>
        <taxon>Arthropoda</taxon>
        <taxon>Hexapoda</taxon>
        <taxon>Insecta</taxon>
        <taxon>Pterygota</taxon>
        <taxon>Neoptera</taxon>
        <taxon>Endopterygota</taxon>
        <taxon>Hymenoptera</taxon>
        <taxon>Apocrita</taxon>
        <taxon>Aculeata</taxon>
        <taxon>Apoidea</taxon>
        <taxon>Anthophila</taxon>
        <taxon>Apidae</taxon>
        <taxon>Eufriesea</taxon>
    </lineage>
</organism>
<dbReference type="InterPro" id="IPR001251">
    <property type="entry name" value="CRAL-TRIO_dom"/>
</dbReference>
<evidence type="ECO:0000313" key="2">
    <source>
        <dbReference type="EMBL" id="OAD52321.1"/>
    </source>
</evidence>
<feature type="domain" description="CRAL-TRIO" evidence="1">
    <location>
        <begin position="85"/>
        <end position="247"/>
    </location>
</feature>
<dbReference type="Pfam" id="PF00650">
    <property type="entry name" value="CRAL_TRIO"/>
    <property type="match status" value="1"/>
</dbReference>
<dbReference type="Proteomes" id="UP000250275">
    <property type="component" value="Unassembled WGS sequence"/>
</dbReference>
<dbReference type="PANTHER" id="PTHR10174:SF213">
    <property type="entry name" value="CRAL-TRIO DOMAIN-CONTAINING PROTEIN"/>
    <property type="match status" value="1"/>
</dbReference>
<dbReference type="AlphaFoldDB" id="A0A310SB26"/>
<dbReference type="InterPro" id="IPR036273">
    <property type="entry name" value="CRAL/TRIO_N_dom_sf"/>
</dbReference>
<dbReference type="PROSITE" id="PS50191">
    <property type="entry name" value="CRAL_TRIO"/>
    <property type="match status" value="1"/>
</dbReference>
<dbReference type="Gene3D" id="1.20.5.1200">
    <property type="entry name" value="Alpha-tocopherol transfer"/>
    <property type="match status" value="1"/>
</dbReference>
<protein>
    <submittedName>
        <fullName evidence="2">Alpha-tocopherol transfer protein-like</fullName>
    </submittedName>
</protein>
<reference evidence="2 3" key="1">
    <citation type="submission" date="2015-07" db="EMBL/GenBank/DDBJ databases">
        <title>The genome of Eufriesea mexicana.</title>
        <authorList>
            <person name="Pan H."/>
            <person name="Kapheim K."/>
        </authorList>
    </citation>
    <scope>NUCLEOTIDE SEQUENCE [LARGE SCALE GENOMIC DNA]</scope>
    <source>
        <strain evidence="2">0111107269</strain>
        <tissue evidence="2">Whole body</tissue>
    </source>
</reference>
<dbReference type="GO" id="GO:0016020">
    <property type="term" value="C:membrane"/>
    <property type="evidence" value="ECO:0007669"/>
    <property type="project" value="TreeGrafter"/>
</dbReference>
<dbReference type="EMBL" id="KQ774368">
    <property type="protein sequence ID" value="OAD52321.1"/>
    <property type="molecule type" value="Genomic_DNA"/>
</dbReference>
<gene>
    <name evidence="2" type="ORF">WN48_02027</name>
</gene>
<dbReference type="OrthoDB" id="6432525at2759"/>
<dbReference type="SUPFAM" id="SSF52087">
    <property type="entry name" value="CRAL/TRIO domain"/>
    <property type="match status" value="1"/>
</dbReference>
<name>A0A310SB26_9HYME</name>
<dbReference type="PANTHER" id="PTHR10174">
    <property type="entry name" value="ALPHA-TOCOPHEROL TRANSFER PROTEIN-RELATED"/>
    <property type="match status" value="1"/>
</dbReference>
<dbReference type="Gene3D" id="3.40.525.10">
    <property type="entry name" value="CRAL-TRIO lipid binding domain"/>
    <property type="match status" value="1"/>
</dbReference>
<dbReference type="GO" id="GO:1902936">
    <property type="term" value="F:phosphatidylinositol bisphosphate binding"/>
    <property type="evidence" value="ECO:0007669"/>
    <property type="project" value="TreeGrafter"/>
</dbReference>
<dbReference type="SUPFAM" id="SSF46938">
    <property type="entry name" value="CRAL/TRIO N-terminal domain"/>
    <property type="match status" value="1"/>
</dbReference>
<evidence type="ECO:0000313" key="3">
    <source>
        <dbReference type="Proteomes" id="UP000250275"/>
    </source>
</evidence>
<proteinExistence type="predicted"/>
<sequence>MAVFQGVSYEEELKKNPEMKEEDVQMLKEWYKKQPHLPPITDFELVLFLHSNYYKIEATKTTIDTYFTVKTHVPEFFANRDPLGQKELRRAFQTLVIKVLEKKTPEGYAILYGRLVDIEPSNYVYNDGMKYLSMVLDLWLHKEGTTQGHIILFDMKNVVFGHAARLNPMGLKKYLYFLQEALPVRLKGFHFMNITAVMDVILNMMKPFMKKELLDMLHTHTNLDTLSKFIPIDLLPNEAGGKGGNIAQLHEKTIKLLEENREWFLEEERTKRVNESLRPGKGKTATDLFGVEGTFKKLEID</sequence>
<evidence type="ECO:0000259" key="1">
    <source>
        <dbReference type="PROSITE" id="PS50191"/>
    </source>
</evidence>
<dbReference type="InterPro" id="IPR036865">
    <property type="entry name" value="CRAL-TRIO_dom_sf"/>
</dbReference>
<keyword evidence="3" id="KW-1185">Reference proteome</keyword>
<dbReference type="PRINTS" id="PR00180">
    <property type="entry name" value="CRETINALDHBP"/>
</dbReference>
<dbReference type="CDD" id="cd00170">
    <property type="entry name" value="SEC14"/>
    <property type="match status" value="1"/>
</dbReference>
<dbReference type="SMART" id="SM00516">
    <property type="entry name" value="SEC14"/>
    <property type="match status" value="1"/>
</dbReference>
<accession>A0A310SB26</accession>